<dbReference type="Pfam" id="PF07690">
    <property type="entry name" value="MFS_1"/>
    <property type="match status" value="1"/>
</dbReference>
<feature type="transmembrane region" description="Helical" evidence="8">
    <location>
        <begin position="219"/>
        <end position="240"/>
    </location>
</feature>
<sequence>MTLTPPDRREMEPHMEEPMSPARLDNNVTEKDHVNDDGHGAESSSPPDDTESLLPRWNHPRSNIFRVFATLWVFLVMGANDAAYGALLPYLEEYYNITYMIVSLVFLSPLVGYVLSALINDKLHLWVGQRGVGFIASVCHLIGYIISCTRPPYPALVVAYVFAGIANGLGDAAWNTYIGNMQSSNELLGVLHGVYGLGAVISPLVVTNMVKKANVPWNYFYFFMIGIAAVEFILIVMAFWRFTGAAFRKTRAQTAGETNASLRSTLFTRPAARVSWVCAILLLFYVGVEVAIGGWVVTFMIDVRHASYYDSGMTATGFWLGITVGRVVLGFITARLGVKLATTIYITCSIGVDLVLWLVPNFYVSAVAAAVQGFCLGPLFPAVVQVMTMLLPKHLHVTSIGFVAAFGGSGAAVIPFIVGAIAQNRGVESLMPFVLALSVAILVLWMALPRQGGGGSVFRPFLKKILRSRGQDGNMI</sequence>
<feature type="transmembrane region" description="Helical" evidence="8">
    <location>
        <begin position="97"/>
        <end position="119"/>
    </location>
</feature>
<dbReference type="AlphaFoldDB" id="A0A2I2FH25"/>
<dbReference type="FunFam" id="1.20.1250.20:FF:000308">
    <property type="entry name" value="MFS efflux transporter"/>
    <property type="match status" value="1"/>
</dbReference>
<feature type="transmembrane region" description="Helical" evidence="8">
    <location>
        <begin position="64"/>
        <end position="91"/>
    </location>
</feature>
<feature type="transmembrane region" description="Helical" evidence="8">
    <location>
        <begin position="317"/>
        <end position="337"/>
    </location>
</feature>
<dbReference type="GO" id="GO:0016020">
    <property type="term" value="C:membrane"/>
    <property type="evidence" value="ECO:0007669"/>
    <property type="project" value="TreeGrafter"/>
</dbReference>
<feature type="transmembrane region" description="Helical" evidence="8">
    <location>
        <begin position="369"/>
        <end position="390"/>
    </location>
</feature>
<feature type="domain" description="Major facilitator superfamily (MFS) profile" evidence="9">
    <location>
        <begin position="66"/>
        <end position="452"/>
    </location>
</feature>
<dbReference type="Gene3D" id="1.20.1250.20">
    <property type="entry name" value="MFS general substrate transporter like domains"/>
    <property type="match status" value="2"/>
</dbReference>
<evidence type="ECO:0000256" key="6">
    <source>
        <dbReference type="ARBA" id="ARBA00023136"/>
    </source>
</evidence>
<feature type="transmembrane region" description="Helical" evidence="8">
    <location>
        <begin position="402"/>
        <end position="423"/>
    </location>
</feature>
<dbReference type="GeneID" id="36519069"/>
<reference evidence="10 11" key="1">
    <citation type="submission" date="2017-12" db="EMBL/GenBank/DDBJ databases">
        <authorList>
            <consortium name="DOE Joint Genome Institute"/>
            <person name="Haridas S."/>
            <person name="Kjaerbolling I."/>
            <person name="Vesth T.C."/>
            <person name="Frisvad J.C."/>
            <person name="Nybo J.L."/>
            <person name="Theobald S."/>
            <person name="Kuo A."/>
            <person name="Bowyer P."/>
            <person name="Matsuda Y."/>
            <person name="Mondo S."/>
            <person name="Lyhne E.K."/>
            <person name="Kogle M.E."/>
            <person name="Clum A."/>
            <person name="Lipzen A."/>
            <person name="Salamov A."/>
            <person name="Ngan C.Y."/>
            <person name="Daum C."/>
            <person name="Chiniquy J."/>
            <person name="Barry K."/>
            <person name="LaButti K."/>
            <person name="Simmons B.A."/>
            <person name="Magnuson J.K."/>
            <person name="Mortensen U.H."/>
            <person name="Larsen T.O."/>
            <person name="Grigoriev I.V."/>
            <person name="Baker S.E."/>
            <person name="Andersen M.R."/>
            <person name="Nordberg H.P."/>
            <person name="Cantor M.N."/>
            <person name="Hua S.X."/>
        </authorList>
    </citation>
    <scope>NUCLEOTIDE SEQUENCE [LARGE SCALE GENOMIC DNA]</scope>
    <source>
        <strain evidence="10 11">CBS 102.13</strain>
    </source>
</reference>
<dbReference type="InterPro" id="IPR036259">
    <property type="entry name" value="MFS_trans_sf"/>
</dbReference>
<dbReference type="PANTHER" id="PTHR23514">
    <property type="entry name" value="BYPASS OF STOP CODON PROTEIN 6"/>
    <property type="match status" value="1"/>
</dbReference>
<dbReference type="PANTHER" id="PTHR23514:SF3">
    <property type="entry name" value="BYPASS OF STOP CODON PROTEIN 6"/>
    <property type="match status" value="1"/>
</dbReference>
<evidence type="ECO:0000256" key="7">
    <source>
        <dbReference type="SAM" id="MobiDB-lite"/>
    </source>
</evidence>
<accession>A0A2I2FH25</accession>
<comment type="subcellular location">
    <subcellularLocation>
        <location evidence="1">Endomembrane system</location>
        <topology evidence="1">Multi-pass membrane protein</topology>
    </subcellularLocation>
</comment>
<dbReference type="InterPro" id="IPR020846">
    <property type="entry name" value="MFS_dom"/>
</dbReference>
<proteinExistence type="inferred from homology"/>
<feature type="transmembrane region" description="Helical" evidence="8">
    <location>
        <begin position="131"/>
        <end position="147"/>
    </location>
</feature>
<dbReference type="EMBL" id="KZ559127">
    <property type="protein sequence ID" value="PLB39900.1"/>
    <property type="molecule type" value="Genomic_DNA"/>
</dbReference>
<dbReference type="RefSeq" id="XP_024673912.1">
    <property type="nucleotide sequence ID" value="XM_024811909.1"/>
</dbReference>
<dbReference type="OrthoDB" id="413079at2759"/>
<keyword evidence="3" id="KW-0813">Transport</keyword>
<comment type="similarity">
    <text evidence="2">Belongs to the major facilitator superfamily.</text>
</comment>
<evidence type="ECO:0000256" key="2">
    <source>
        <dbReference type="ARBA" id="ARBA00008335"/>
    </source>
</evidence>
<name>A0A2I2FH25_ASPCN</name>
<evidence type="ECO:0000256" key="1">
    <source>
        <dbReference type="ARBA" id="ARBA00004127"/>
    </source>
</evidence>
<dbReference type="InterPro" id="IPR011701">
    <property type="entry name" value="MFS"/>
</dbReference>
<evidence type="ECO:0000256" key="4">
    <source>
        <dbReference type="ARBA" id="ARBA00022692"/>
    </source>
</evidence>
<organism evidence="10 11">
    <name type="scientific">Aspergillus candidus</name>
    <dbReference type="NCBI Taxonomy" id="41067"/>
    <lineage>
        <taxon>Eukaryota</taxon>
        <taxon>Fungi</taxon>
        <taxon>Dikarya</taxon>
        <taxon>Ascomycota</taxon>
        <taxon>Pezizomycotina</taxon>
        <taxon>Eurotiomycetes</taxon>
        <taxon>Eurotiomycetidae</taxon>
        <taxon>Eurotiales</taxon>
        <taxon>Aspergillaceae</taxon>
        <taxon>Aspergillus</taxon>
        <taxon>Aspergillus subgen. Circumdati</taxon>
    </lineage>
</organism>
<feature type="transmembrane region" description="Helical" evidence="8">
    <location>
        <begin position="153"/>
        <end position="174"/>
    </location>
</feature>
<feature type="transmembrane region" description="Helical" evidence="8">
    <location>
        <begin position="274"/>
        <end position="297"/>
    </location>
</feature>
<dbReference type="GO" id="GO:0012505">
    <property type="term" value="C:endomembrane system"/>
    <property type="evidence" value="ECO:0007669"/>
    <property type="project" value="UniProtKB-SubCell"/>
</dbReference>
<dbReference type="SUPFAM" id="SSF103473">
    <property type="entry name" value="MFS general substrate transporter"/>
    <property type="match status" value="1"/>
</dbReference>
<keyword evidence="5 8" id="KW-1133">Transmembrane helix</keyword>
<keyword evidence="4 8" id="KW-0812">Transmembrane</keyword>
<feature type="transmembrane region" description="Helical" evidence="8">
    <location>
        <begin position="429"/>
        <end position="448"/>
    </location>
</feature>
<feature type="compositionally biased region" description="Basic and acidic residues" evidence="7">
    <location>
        <begin position="28"/>
        <end position="40"/>
    </location>
</feature>
<feature type="transmembrane region" description="Helical" evidence="8">
    <location>
        <begin position="186"/>
        <end position="207"/>
    </location>
</feature>
<gene>
    <name evidence="10" type="ORF">BDW47DRAFT_102653</name>
</gene>
<evidence type="ECO:0000313" key="11">
    <source>
        <dbReference type="Proteomes" id="UP000234585"/>
    </source>
</evidence>
<dbReference type="PROSITE" id="PS50850">
    <property type="entry name" value="MFS"/>
    <property type="match status" value="1"/>
</dbReference>
<keyword evidence="6 8" id="KW-0472">Membrane</keyword>
<keyword evidence="11" id="KW-1185">Reference proteome</keyword>
<dbReference type="FunFam" id="1.20.1250.20:FF:000286">
    <property type="entry name" value="MFS efflux transporter"/>
    <property type="match status" value="1"/>
</dbReference>
<dbReference type="GO" id="GO:0022857">
    <property type="term" value="F:transmembrane transporter activity"/>
    <property type="evidence" value="ECO:0007669"/>
    <property type="project" value="InterPro"/>
</dbReference>
<evidence type="ECO:0000256" key="5">
    <source>
        <dbReference type="ARBA" id="ARBA00022989"/>
    </source>
</evidence>
<dbReference type="Proteomes" id="UP000234585">
    <property type="component" value="Unassembled WGS sequence"/>
</dbReference>
<evidence type="ECO:0000313" key="10">
    <source>
        <dbReference type="EMBL" id="PLB39900.1"/>
    </source>
</evidence>
<evidence type="ECO:0000259" key="9">
    <source>
        <dbReference type="PROSITE" id="PS50850"/>
    </source>
</evidence>
<protein>
    <submittedName>
        <fullName evidence="10">MFS general substrate transporter</fullName>
    </submittedName>
</protein>
<feature type="compositionally biased region" description="Basic and acidic residues" evidence="7">
    <location>
        <begin position="1"/>
        <end position="17"/>
    </location>
</feature>
<evidence type="ECO:0000256" key="8">
    <source>
        <dbReference type="SAM" id="Phobius"/>
    </source>
</evidence>
<dbReference type="InterPro" id="IPR051788">
    <property type="entry name" value="MFS_Transporter"/>
</dbReference>
<evidence type="ECO:0000256" key="3">
    <source>
        <dbReference type="ARBA" id="ARBA00022448"/>
    </source>
</evidence>
<feature type="region of interest" description="Disordered" evidence="7">
    <location>
        <begin position="1"/>
        <end position="53"/>
    </location>
</feature>